<comment type="caution">
    <text evidence="1">The sequence shown here is derived from an EMBL/GenBank/DDBJ whole genome shotgun (WGS) entry which is preliminary data.</text>
</comment>
<accession>A0AAV7QJK8</accession>
<reference evidence="1" key="1">
    <citation type="journal article" date="2022" name="bioRxiv">
        <title>Sequencing and chromosome-scale assembly of the giantPleurodeles waltlgenome.</title>
        <authorList>
            <person name="Brown T."/>
            <person name="Elewa A."/>
            <person name="Iarovenko S."/>
            <person name="Subramanian E."/>
            <person name="Araus A.J."/>
            <person name="Petzold A."/>
            <person name="Susuki M."/>
            <person name="Suzuki K.-i.T."/>
            <person name="Hayashi T."/>
            <person name="Toyoda A."/>
            <person name="Oliveira C."/>
            <person name="Osipova E."/>
            <person name="Leigh N.D."/>
            <person name="Simon A."/>
            <person name="Yun M.H."/>
        </authorList>
    </citation>
    <scope>NUCLEOTIDE SEQUENCE</scope>
    <source>
        <strain evidence="1">20211129_DDA</strain>
        <tissue evidence="1">Liver</tissue>
    </source>
</reference>
<evidence type="ECO:0000313" key="1">
    <source>
        <dbReference type="EMBL" id="KAJ1139249.1"/>
    </source>
</evidence>
<protein>
    <submittedName>
        <fullName evidence="1">Uncharacterized protein</fullName>
    </submittedName>
</protein>
<dbReference type="AlphaFoldDB" id="A0AAV7QJK8"/>
<name>A0AAV7QJK8_PLEWA</name>
<evidence type="ECO:0000313" key="2">
    <source>
        <dbReference type="Proteomes" id="UP001066276"/>
    </source>
</evidence>
<dbReference type="EMBL" id="JANPWB010000010">
    <property type="protein sequence ID" value="KAJ1139249.1"/>
    <property type="molecule type" value="Genomic_DNA"/>
</dbReference>
<organism evidence="1 2">
    <name type="scientific">Pleurodeles waltl</name>
    <name type="common">Iberian ribbed newt</name>
    <dbReference type="NCBI Taxonomy" id="8319"/>
    <lineage>
        <taxon>Eukaryota</taxon>
        <taxon>Metazoa</taxon>
        <taxon>Chordata</taxon>
        <taxon>Craniata</taxon>
        <taxon>Vertebrata</taxon>
        <taxon>Euteleostomi</taxon>
        <taxon>Amphibia</taxon>
        <taxon>Batrachia</taxon>
        <taxon>Caudata</taxon>
        <taxon>Salamandroidea</taxon>
        <taxon>Salamandridae</taxon>
        <taxon>Pleurodelinae</taxon>
        <taxon>Pleurodeles</taxon>
    </lineage>
</organism>
<keyword evidence="2" id="KW-1185">Reference proteome</keyword>
<gene>
    <name evidence="1" type="ORF">NDU88_005624</name>
</gene>
<sequence>MEQLPSLHGGSILQEPNLAVSSEALTPKQAAKLGVGDGERLGMSAECMDHEEFGHEELDYEREGEKLEEGEILHWVASASSPKE</sequence>
<proteinExistence type="predicted"/>
<dbReference type="Proteomes" id="UP001066276">
    <property type="component" value="Chromosome 6"/>
</dbReference>